<sequence>MNAMESQSDLVGETAAWLRSFLTRPHADLGRKGAVCPFMEQSLKLGRAALSSVDVSGPRGQRRLETTARSALARLGEDAAGDNVYNAFVMVPVGTDESTRAAIVLDVQQELKAEAIAAGKMVGEFFPGHPMPGIHNPSFRPLAAPHPLLAVRTMVITDILFLVFPSIPPADRLAYLDVWHSRFGDSAVAPWAQLYETSRAQAEQELGAGPQEGPGGPADEDARSEAGEDVRARA</sequence>
<organism evidence="3 4">
    <name type="scientific">Streptomyces bangladeshensis</name>
    <dbReference type="NCBI Taxonomy" id="295352"/>
    <lineage>
        <taxon>Bacteria</taxon>
        <taxon>Bacillati</taxon>
        <taxon>Actinomycetota</taxon>
        <taxon>Actinomycetes</taxon>
        <taxon>Kitasatosporales</taxon>
        <taxon>Streptomycetaceae</taxon>
        <taxon>Streptomyces</taxon>
    </lineage>
</organism>
<gene>
    <name evidence="3" type="ORF">GCM10009787_51260</name>
</gene>
<dbReference type="Proteomes" id="UP001501391">
    <property type="component" value="Unassembled WGS sequence"/>
</dbReference>
<protein>
    <recommendedName>
        <fullName evidence="2">DUF6875 domain-containing protein</fullName>
    </recommendedName>
</protein>
<comment type="caution">
    <text evidence="3">The sequence shown here is derived from an EMBL/GenBank/DDBJ whole genome shotgun (WGS) entry which is preliminary data.</text>
</comment>
<keyword evidence="4" id="KW-1185">Reference proteome</keyword>
<evidence type="ECO:0000313" key="4">
    <source>
        <dbReference type="Proteomes" id="UP001501391"/>
    </source>
</evidence>
<dbReference type="InterPro" id="IPR049240">
    <property type="entry name" value="DUF6875"/>
</dbReference>
<dbReference type="Pfam" id="PF21780">
    <property type="entry name" value="DUF6875"/>
    <property type="match status" value="1"/>
</dbReference>
<feature type="compositionally biased region" description="Basic and acidic residues" evidence="1">
    <location>
        <begin position="220"/>
        <end position="234"/>
    </location>
</feature>
<accession>A0ABN3BU66</accession>
<feature type="compositionally biased region" description="Low complexity" evidence="1">
    <location>
        <begin position="200"/>
        <end position="209"/>
    </location>
</feature>
<proteinExistence type="predicted"/>
<reference evidence="3 4" key="1">
    <citation type="journal article" date="2019" name="Int. J. Syst. Evol. Microbiol.">
        <title>The Global Catalogue of Microorganisms (GCM) 10K type strain sequencing project: providing services to taxonomists for standard genome sequencing and annotation.</title>
        <authorList>
            <consortium name="The Broad Institute Genomics Platform"/>
            <consortium name="The Broad Institute Genome Sequencing Center for Infectious Disease"/>
            <person name="Wu L."/>
            <person name="Ma J."/>
        </authorList>
    </citation>
    <scope>NUCLEOTIDE SEQUENCE [LARGE SCALE GENOMIC DNA]</scope>
    <source>
        <strain evidence="3 4">JCM 14924</strain>
    </source>
</reference>
<feature type="region of interest" description="Disordered" evidence="1">
    <location>
        <begin position="199"/>
        <end position="234"/>
    </location>
</feature>
<name>A0ABN3BU66_9ACTN</name>
<dbReference type="EMBL" id="BAAAOQ010000017">
    <property type="protein sequence ID" value="GAA2200427.1"/>
    <property type="molecule type" value="Genomic_DNA"/>
</dbReference>
<evidence type="ECO:0000256" key="1">
    <source>
        <dbReference type="SAM" id="MobiDB-lite"/>
    </source>
</evidence>
<evidence type="ECO:0000313" key="3">
    <source>
        <dbReference type="EMBL" id="GAA2200427.1"/>
    </source>
</evidence>
<evidence type="ECO:0000259" key="2">
    <source>
        <dbReference type="Pfam" id="PF21780"/>
    </source>
</evidence>
<feature type="domain" description="DUF6875" evidence="2">
    <location>
        <begin position="13"/>
        <end position="185"/>
    </location>
</feature>